<feature type="transmembrane region" description="Helical" evidence="9">
    <location>
        <begin position="626"/>
        <end position="647"/>
    </location>
</feature>
<keyword evidence="5" id="KW-0732">Signal</keyword>
<protein>
    <recommendedName>
        <fullName evidence="9">Transmembrane 9 superfamily member</fullName>
    </recommendedName>
</protein>
<organism evidence="11 12">
    <name type="scientific">Tieghemiomyces parasiticus</name>
    <dbReference type="NCBI Taxonomy" id="78921"/>
    <lineage>
        <taxon>Eukaryota</taxon>
        <taxon>Fungi</taxon>
        <taxon>Fungi incertae sedis</taxon>
        <taxon>Zoopagomycota</taxon>
        <taxon>Kickxellomycotina</taxon>
        <taxon>Dimargaritomycetes</taxon>
        <taxon>Dimargaritales</taxon>
        <taxon>Dimargaritaceae</taxon>
        <taxon>Tieghemiomyces</taxon>
    </lineage>
</organism>
<accession>A0A9W7ZHD4</accession>
<feature type="transmembrane region" description="Helical" evidence="9">
    <location>
        <begin position="587"/>
        <end position="606"/>
    </location>
</feature>
<feature type="transmembrane region" description="Helical" evidence="9">
    <location>
        <begin position="549"/>
        <end position="575"/>
    </location>
</feature>
<reference evidence="11" key="1">
    <citation type="submission" date="2022-07" db="EMBL/GenBank/DDBJ databases">
        <title>Phylogenomic reconstructions and comparative analyses of Kickxellomycotina fungi.</title>
        <authorList>
            <person name="Reynolds N.K."/>
            <person name="Stajich J.E."/>
            <person name="Barry K."/>
            <person name="Grigoriev I.V."/>
            <person name="Crous P."/>
            <person name="Smith M.E."/>
        </authorList>
    </citation>
    <scope>NUCLEOTIDE SEQUENCE</scope>
    <source>
        <strain evidence="11">RSA 861</strain>
    </source>
</reference>
<keyword evidence="7" id="KW-0333">Golgi apparatus</keyword>
<comment type="similarity">
    <text evidence="3 9">Belongs to the nonaspanin (TM9SF) (TC 9.A.2) family.</text>
</comment>
<evidence type="ECO:0000313" key="11">
    <source>
        <dbReference type="EMBL" id="KAJ1909114.1"/>
    </source>
</evidence>
<proteinExistence type="inferred from homology"/>
<feature type="transmembrane region" description="Helical" evidence="9">
    <location>
        <begin position="428"/>
        <end position="452"/>
    </location>
</feature>
<evidence type="ECO:0000256" key="1">
    <source>
        <dbReference type="ARBA" id="ARBA00004141"/>
    </source>
</evidence>
<evidence type="ECO:0000256" key="9">
    <source>
        <dbReference type="RuleBase" id="RU363079"/>
    </source>
</evidence>
<feature type="transmembrane region" description="Helical" evidence="9">
    <location>
        <begin position="464"/>
        <end position="487"/>
    </location>
</feature>
<keyword evidence="8 9" id="KW-0472">Membrane</keyword>
<evidence type="ECO:0000256" key="7">
    <source>
        <dbReference type="ARBA" id="ARBA00023034"/>
    </source>
</evidence>
<evidence type="ECO:0000313" key="12">
    <source>
        <dbReference type="Proteomes" id="UP001150569"/>
    </source>
</evidence>
<dbReference type="EMBL" id="JANBPT010001261">
    <property type="protein sequence ID" value="KAJ1909114.1"/>
    <property type="molecule type" value="Genomic_DNA"/>
</dbReference>
<dbReference type="OrthoDB" id="1666796at2759"/>
<feature type="transmembrane region" description="Helical" evidence="9">
    <location>
        <begin position="12"/>
        <end position="32"/>
    </location>
</feature>
<dbReference type="PANTHER" id="PTHR10766:SF55">
    <property type="entry name" value="TRANSMEMBRANE 9 SUPERFAMILY MEMBER 4"/>
    <property type="match status" value="1"/>
</dbReference>
<comment type="subcellular location">
    <subcellularLocation>
        <location evidence="2">Golgi apparatus</location>
    </subcellularLocation>
    <subcellularLocation>
        <location evidence="1">Membrane</location>
        <topology evidence="1">Multi-pass membrane protein</topology>
    </subcellularLocation>
</comment>
<keyword evidence="4 9" id="KW-0812">Transmembrane</keyword>
<sequence>MLHGPCTTSTARWVTILLWFSIFYASFIRAFYVPSLGPQYFNDGQRVPLFVNKVTSDKTPLPYAYYDLPFVCRPTVPDHVWLNLGEILRGDRIARSDYELHMNQNQTCRVLCRRTITTEQAEQAKDLIRKDYHAEWILDNLPGATTYRTKNGDVEEKSYEPGFALGFYNKFTDVAYVHNHVTLSILYETVTAPTTAGGDGSLPGSLDTGGDDTNRSGPRRLIVGFEVYPQSIFNPTPDCPDLTLANPSRQPVGTADSTDSQVTYSYSVVWKEDRTVRWRNRWDRYLAAGNASIHWYSIVNSVFVTVLLSGIIAIIMLRVLNRDLSMYNDEELREEQLETIGWKLLHGDVFRPPRFGGLLAPLLGSGLQLLLTGLVTTLLAALGVLSPAYRGGLVTVAVIVYVFAGLVGGYCSARLYKSWRGTAWIKNGLMTGLVVPGVAVVILSALNAFIWAYKSSSAVPVGTFLVLALIWLGLVVPLILAGAYLGARREAIQHPVRTNQIPRQVPPQPWYLRAPVSLLITGACPFGVIFVEVFFMLKSIWQDHYYYMFGFMALVGLILVITVVEITIVMIYFQLCSENHHWWWRSYWFGGSSALFIFGYSMFYFFTRLNVSHFVPALVFTVDSLLASFAYFLCFGSVAFLATYYFILKIFSAVKLD</sequence>
<evidence type="ECO:0000256" key="8">
    <source>
        <dbReference type="ARBA" id="ARBA00023136"/>
    </source>
</evidence>
<dbReference type="GO" id="GO:0016020">
    <property type="term" value="C:membrane"/>
    <property type="evidence" value="ECO:0007669"/>
    <property type="project" value="UniProtKB-SubCell"/>
</dbReference>
<comment type="caution">
    <text evidence="11">The sequence shown here is derived from an EMBL/GenBank/DDBJ whole genome shotgun (WGS) entry which is preliminary data.</text>
</comment>
<dbReference type="AlphaFoldDB" id="A0A9W7ZHD4"/>
<feature type="transmembrane region" description="Helical" evidence="9">
    <location>
        <begin position="391"/>
        <end position="416"/>
    </location>
</feature>
<evidence type="ECO:0000256" key="2">
    <source>
        <dbReference type="ARBA" id="ARBA00004555"/>
    </source>
</evidence>
<keyword evidence="6 9" id="KW-1133">Transmembrane helix</keyword>
<feature type="region of interest" description="Disordered" evidence="10">
    <location>
        <begin position="196"/>
        <end position="215"/>
    </location>
</feature>
<keyword evidence="12" id="KW-1185">Reference proteome</keyword>
<name>A0A9W7ZHD4_9FUNG</name>
<feature type="transmembrane region" description="Helical" evidence="9">
    <location>
        <begin position="293"/>
        <end position="317"/>
    </location>
</feature>
<dbReference type="Proteomes" id="UP001150569">
    <property type="component" value="Unassembled WGS sequence"/>
</dbReference>
<dbReference type="PANTHER" id="PTHR10766">
    <property type="entry name" value="TRANSMEMBRANE 9 SUPERFAMILY PROTEIN"/>
    <property type="match status" value="1"/>
</dbReference>
<evidence type="ECO:0000256" key="10">
    <source>
        <dbReference type="SAM" id="MobiDB-lite"/>
    </source>
</evidence>
<gene>
    <name evidence="11" type="ORF">IWQ60_011350</name>
</gene>
<dbReference type="InterPro" id="IPR004240">
    <property type="entry name" value="EMP70"/>
</dbReference>
<dbReference type="GO" id="GO:0072657">
    <property type="term" value="P:protein localization to membrane"/>
    <property type="evidence" value="ECO:0007669"/>
    <property type="project" value="TreeGrafter"/>
</dbReference>
<dbReference type="Pfam" id="PF02990">
    <property type="entry name" value="EMP70"/>
    <property type="match status" value="1"/>
</dbReference>
<feature type="transmembrane region" description="Helical" evidence="9">
    <location>
        <begin position="358"/>
        <end position="385"/>
    </location>
</feature>
<evidence type="ECO:0000256" key="3">
    <source>
        <dbReference type="ARBA" id="ARBA00005227"/>
    </source>
</evidence>
<dbReference type="GO" id="GO:0005794">
    <property type="term" value="C:Golgi apparatus"/>
    <property type="evidence" value="ECO:0007669"/>
    <property type="project" value="UniProtKB-SubCell"/>
</dbReference>
<evidence type="ECO:0000256" key="4">
    <source>
        <dbReference type="ARBA" id="ARBA00022692"/>
    </source>
</evidence>
<feature type="transmembrane region" description="Helical" evidence="9">
    <location>
        <begin position="516"/>
        <end position="537"/>
    </location>
</feature>
<evidence type="ECO:0000256" key="5">
    <source>
        <dbReference type="ARBA" id="ARBA00022729"/>
    </source>
</evidence>
<evidence type="ECO:0000256" key="6">
    <source>
        <dbReference type="ARBA" id="ARBA00022989"/>
    </source>
</evidence>